<dbReference type="InterPro" id="IPR011060">
    <property type="entry name" value="RibuloseP-bd_barrel"/>
</dbReference>
<dbReference type="Pfam" id="PF00697">
    <property type="entry name" value="PRAI"/>
    <property type="match status" value="1"/>
</dbReference>
<evidence type="ECO:0000256" key="4">
    <source>
        <dbReference type="ARBA" id="ARBA00022272"/>
    </source>
</evidence>
<evidence type="ECO:0000313" key="11">
    <source>
        <dbReference type="EMBL" id="ESQ90388.1"/>
    </source>
</evidence>
<evidence type="ECO:0000256" key="7">
    <source>
        <dbReference type="ARBA" id="ARBA00023141"/>
    </source>
</evidence>
<dbReference type="EMBL" id="AWGB01000024">
    <property type="protein sequence ID" value="ESQ90388.1"/>
    <property type="molecule type" value="Genomic_DNA"/>
</dbReference>
<dbReference type="InterPro" id="IPR001240">
    <property type="entry name" value="PRAI_dom"/>
</dbReference>
<comment type="catalytic activity">
    <reaction evidence="1 9">
        <text>N-(5-phospho-beta-D-ribosyl)anthranilate = 1-(2-carboxyphenylamino)-1-deoxy-D-ribulose 5-phosphate</text>
        <dbReference type="Rhea" id="RHEA:21540"/>
        <dbReference type="ChEBI" id="CHEBI:18277"/>
        <dbReference type="ChEBI" id="CHEBI:58613"/>
        <dbReference type="EC" id="5.3.1.24"/>
    </reaction>
</comment>
<dbReference type="InterPro" id="IPR013785">
    <property type="entry name" value="Aldolase_TIM"/>
</dbReference>
<dbReference type="EC" id="5.3.1.24" evidence="3 9"/>
<evidence type="ECO:0000256" key="1">
    <source>
        <dbReference type="ARBA" id="ARBA00001164"/>
    </source>
</evidence>
<dbReference type="PANTHER" id="PTHR42894:SF1">
    <property type="entry name" value="N-(5'-PHOSPHORIBOSYL)ANTHRANILATE ISOMERASE"/>
    <property type="match status" value="1"/>
</dbReference>
<evidence type="ECO:0000256" key="5">
    <source>
        <dbReference type="ARBA" id="ARBA00022605"/>
    </source>
</evidence>
<dbReference type="STRING" id="1121022.GCA_000376105_00975"/>
<dbReference type="SUPFAM" id="SSF51366">
    <property type="entry name" value="Ribulose-phoshate binding barrel"/>
    <property type="match status" value="1"/>
</dbReference>
<keyword evidence="7 9" id="KW-0057">Aromatic amino acid biosynthesis</keyword>
<keyword evidence="8 9" id="KW-0413">Isomerase</keyword>
<evidence type="ECO:0000256" key="8">
    <source>
        <dbReference type="ARBA" id="ARBA00023235"/>
    </source>
</evidence>
<dbReference type="Gene3D" id="3.20.20.70">
    <property type="entry name" value="Aldolase class I"/>
    <property type="match status" value="1"/>
</dbReference>
<organism evidence="11 12">
    <name type="scientific">Asticcacaulis benevestitus DSM 16100 = ATCC BAA-896</name>
    <dbReference type="NCBI Taxonomy" id="1121022"/>
    <lineage>
        <taxon>Bacteria</taxon>
        <taxon>Pseudomonadati</taxon>
        <taxon>Pseudomonadota</taxon>
        <taxon>Alphaproteobacteria</taxon>
        <taxon>Caulobacterales</taxon>
        <taxon>Caulobacteraceae</taxon>
        <taxon>Asticcacaulis</taxon>
    </lineage>
</organism>
<comment type="similarity">
    <text evidence="9">Belongs to the TrpF family.</text>
</comment>
<dbReference type="Proteomes" id="UP000017837">
    <property type="component" value="Unassembled WGS sequence"/>
</dbReference>
<feature type="domain" description="N-(5'phosphoribosyl) anthranilate isomerase (PRAI)" evidence="10">
    <location>
        <begin position="5"/>
        <end position="211"/>
    </location>
</feature>
<dbReference type="PATRIC" id="fig|1121022.4.peg.2517"/>
<evidence type="ECO:0000313" key="12">
    <source>
        <dbReference type="Proteomes" id="UP000017837"/>
    </source>
</evidence>
<dbReference type="UniPathway" id="UPA00035">
    <property type="reaction ID" value="UER00042"/>
</dbReference>
<evidence type="ECO:0000256" key="2">
    <source>
        <dbReference type="ARBA" id="ARBA00004664"/>
    </source>
</evidence>
<dbReference type="InterPro" id="IPR044643">
    <property type="entry name" value="TrpF_fam"/>
</dbReference>
<gene>
    <name evidence="9" type="primary">trpF</name>
    <name evidence="11" type="ORF">ABENE_12410</name>
</gene>
<evidence type="ECO:0000256" key="3">
    <source>
        <dbReference type="ARBA" id="ARBA00012572"/>
    </source>
</evidence>
<evidence type="ECO:0000256" key="6">
    <source>
        <dbReference type="ARBA" id="ARBA00022822"/>
    </source>
</evidence>
<dbReference type="GO" id="GO:0000162">
    <property type="term" value="P:L-tryptophan biosynthetic process"/>
    <property type="evidence" value="ECO:0007669"/>
    <property type="project" value="UniProtKB-UniRule"/>
</dbReference>
<evidence type="ECO:0000256" key="9">
    <source>
        <dbReference type="HAMAP-Rule" id="MF_00135"/>
    </source>
</evidence>
<dbReference type="CDD" id="cd00405">
    <property type="entry name" value="PRAI"/>
    <property type="match status" value="1"/>
</dbReference>
<evidence type="ECO:0000259" key="10">
    <source>
        <dbReference type="Pfam" id="PF00697"/>
    </source>
</evidence>
<dbReference type="OrthoDB" id="9796196at2"/>
<accession>V4RGB3</accession>
<reference evidence="11 12" key="1">
    <citation type="journal article" date="2014" name="Nature">
        <title>Sequential evolution of bacterial morphology by co-option of a developmental regulator.</title>
        <authorList>
            <person name="Jiang C."/>
            <person name="Brown P.J."/>
            <person name="Ducret A."/>
            <person name="Brun Y.V."/>
        </authorList>
    </citation>
    <scope>NUCLEOTIDE SEQUENCE [LARGE SCALE GENOMIC DNA]</scope>
    <source>
        <strain evidence="11 12">DSM 16100</strain>
    </source>
</reference>
<keyword evidence="6 9" id="KW-0822">Tryptophan biosynthesis</keyword>
<name>V4RGB3_9CAUL</name>
<dbReference type="eggNOG" id="COG0135">
    <property type="taxonomic scope" value="Bacteria"/>
</dbReference>
<sequence>MPPKVKICGISTLESTKTALNDSADFLGFVHFAKSPRHLPLEAMSGLMQVIRRVNVSTPLVSVVVNPDDDLLAALKNDVRPDLIQLHGKESPERVAEIQRLTGIPLIKAISVSEKADLAGAHAYEPHVDYMMFDAKAPKDAALPGGLGLSFDWSLMRHHVAAKPWFLAGGLSSANLSAAVQESGASMLDVSSGVESAPGIKDAGLISDFLKAAKSL</sequence>
<comment type="caution">
    <text evidence="11">The sequence shown here is derived from an EMBL/GenBank/DDBJ whole genome shotgun (WGS) entry which is preliminary data.</text>
</comment>
<keyword evidence="5 9" id="KW-0028">Amino-acid biosynthesis</keyword>
<protein>
    <recommendedName>
        <fullName evidence="4 9">N-(5'-phosphoribosyl)anthranilate isomerase</fullName>
        <shortName evidence="9">PRAI</shortName>
        <ecNumber evidence="3 9">5.3.1.24</ecNumber>
    </recommendedName>
</protein>
<dbReference type="HAMAP" id="MF_00135">
    <property type="entry name" value="PRAI"/>
    <property type="match status" value="1"/>
</dbReference>
<keyword evidence="12" id="KW-1185">Reference proteome</keyword>
<comment type="pathway">
    <text evidence="2 9">Amino-acid biosynthesis; L-tryptophan biosynthesis; L-tryptophan from chorismate: step 3/5.</text>
</comment>
<dbReference type="GO" id="GO:0004640">
    <property type="term" value="F:phosphoribosylanthranilate isomerase activity"/>
    <property type="evidence" value="ECO:0007669"/>
    <property type="project" value="UniProtKB-UniRule"/>
</dbReference>
<proteinExistence type="inferred from homology"/>
<dbReference type="RefSeq" id="WP_018080643.1">
    <property type="nucleotide sequence ID" value="NZ_AQWM01000002.1"/>
</dbReference>
<dbReference type="NCBIfam" id="NF002295">
    <property type="entry name" value="PRK01222.1-1"/>
    <property type="match status" value="1"/>
</dbReference>
<dbReference type="PANTHER" id="PTHR42894">
    <property type="entry name" value="N-(5'-PHOSPHORIBOSYL)ANTHRANILATE ISOMERASE"/>
    <property type="match status" value="1"/>
</dbReference>
<dbReference type="AlphaFoldDB" id="V4RGB3"/>